<name>D0W6L0_NEILA</name>
<keyword evidence="1" id="KW-0732">Signal</keyword>
<feature type="signal peptide" evidence="1">
    <location>
        <begin position="1"/>
        <end position="17"/>
    </location>
</feature>
<accession>D0W6L0</accession>
<dbReference type="AlphaFoldDB" id="D0W6L0"/>
<dbReference type="PROSITE" id="PS51257">
    <property type="entry name" value="PROKAR_LIPOPROTEIN"/>
    <property type="match status" value="1"/>
</dbReference>
<dbReference type="EMBL" id="ACEQ02000002">
    <property type="protein sequence ID" value="EEZ76705.1"/>
    <property type="molecule type" value="Genomic_DNA"/>
</dbReference>
<evidence type="ECO:0000313" key="3">
    <source>
        <dbReference type="Proteomes" id="UP000003843"/>
    </source>
</evidence>
<evidence type="ECO:0000313" key="2">
    <source>
        <dbReference type="EMBL" id="EEZ76705.1"/>
    </source>
</evidence>
<comment type="caution">
    <text evidence="2">The sequence shown here is derived from an EMBL/GenBank/DDBJ whole genome shotgun (WGS) entry which is preliminary data.</text>
</comment>
<gene>
    <name evidence="2" type="ORF">NEILACOT_03148</name>
</gene>
<evidence type="ECO:0000256" key="1">
    <source>
        <dbReference type="SAM" id="SignalP"/>
    </source>
</evidence>
<sequence>MKTLILICTLSALAACATPSGQGGTQVYGEIKAGIETRHAH</sequence>
<reference evidence="2 3" key="1">
    <citation type="submission" date="2009-10" db="EMBL/GenBank/DDBJ databases">
        <authorList>
            <person name="Weinstock G."/>
            <person name="Sodergren E."/>
            <person name="Clifton S."/>
            <person name="Fulton L."/>
            <person name="Fulton B."/>
            <person name="Courtney L."/>
            <person name="Fronick C."/>
            <person name="Harrison M."/>
            <person name="Strong C."/>
            <person name="Farmer C."/>
            <person name="Delahaunty K."/>
            <person name="Markovic C."/>
            <person name="Hall O."/>
            <person name="Minx P."/>
            <person name="Tomlinson C."/>
            <person name="Mitreva M."/>
            <person name="Nelson J."/>
            <person name="Hou S."/>
            <person name="Wollam A."/>
            <person name="Pepin K.H."/>
            <person name="Johnson M."/>
            <person name="Bhonagiri V."/>
            <person name="Nash W.E."/>
            <person name="Warren W."/>
            <person name="Chinwalla A."/>
            <person name="Mardis E.R."/>
            <person name="Wilson R.K."/>
        </authorList>
    </citation>
    <scope>NUCLEOTIDE SEQUENCE [LARGE SCALE GENOMIC DNA]</scope>
    <source>
        <strain evidence="2 3">ATCC 23970</strain>
    </source>
</reference>
<feature type="chain" id="PRO_5003017539" description="Lipoprotein" evidence="1">
    <location>
        <begin position="18"/>
        <end position="41"/>
    </location>
</feature>
<evidence type="ECO:0008006" key="4">
    <source>
        <dbReference type="Google" id="ProtNLM"/>
    </source>
</evidence>
<dbReference type="PATRIC" id="fig|546265.8.peg.1834"/>
<proteinExistence type="predicted"/>
<protein>
    <recommendedName>
        <fullName evidence="4">Lipoprotein</fullName>
    </recommendedName>
</protein>
<organism evidence="2 3">
    <name type="scientific">Neisseria lactamica ATCC 23970</name>
    <dbReference type="NCBI Taxonomy" id="546265"/>
    <lineage>
        <taxon>Bacteria</taxon>
        <taxon>Pseudomonadati</taxon>
        <taxon>Pseudomonadota</taxon>
        <taxon>Betaproteobacteria</taxon>
        <taxon>Neisseriales</taxon>
        <taxon>Neisseriaceae</taxon>
        <taxon>Neisseria</taxon>
    </lineage>
</organism>
<dbReference type="Proteomes" id="UP000003843">
    <property type="component" value="Unassembled WGS sequence"/>
</dbReference>
<dbReference type="RefSeq" id="WP_003707089.1">
    <property type="nucleotide sequence ID" value="NZ_KN046803.1"/>
</dbReference>